<keyword evidence="1" id="KW-0472">Membrane</keyword>
<comment type="caution">
    <text evidence="2">The sequence shown here is derived from an EMBL/GenBank/DDBJ whole genome shotgun (WGS) entry which is preliminary data.</text>
</comment>
<protein>
    <submittedName>
        <fullName evidence="2">Uncharacterized protein</fullName>
    </submittedName>
</protein>
<dbReference type="EMBL" id="LDOV01000006">
    <property type="protein sequence ID" value="KLV02502.1"/>
    <property type="molecule type" value="Genomic_DNA"/>
</dbReference>
<keyword evidence="1" id="KW-1133">Transmembrane helix</keyword>
<dbReference type="AlphaFoldDB" id="A0A0J1JK76"/>
<dbReference type="Proteomes" id="UP000036426">
    <property type="component" value="Unassembled WGS sequence"/>
</dbReference>
<reference evidence="2 3" key="1">
    <citation type="submission" date="2015-05" db="EMBL/GenBank/DDBJ databases">
        <title>Photobacterium galathea sp. nov.</title>
        <authorList>
            <person name="Machado H."/>
            <person name="Gram L."/>
        </authorList>
    </citation>
    <scope>NUCLEOTIDE SEQUENCE [LARGE SCALE GENOMIC DNA]</scope>
    <source>
        <strain evidence="2 3">DSM 25995</strain>
    </source>
</reference>
<accession>A0A0J1JK76</accession>
<dbReference type="PATRIC" id="fig|754436.4.peg.646"/>
<evidence type="ECO:0000256" key="1">
    <source>
        <dbReference type="SAM" id="Phobius"/>
    </source>
</evidence>
<feature type="transmembrane region" description="Helical" evidence="1">
    <location>
        <begin position="12"/>
        <end position="31"/>
    </location>
</feature>
<gene>
    <name evidence="2" type="ORF">ABT58_03055</name>
</gene>
<feature type="transmembrane region" description="Helical" evidence="1">
    <location>
        <begin position="94"/>
        <end position="116"/>
    </location>
</feature>
<evidence type="ECO:0000313" key="3">
    <source>
        <dbReference type="Proteomes" id="UP000036426"/>
    </source>
</evidence>
<evidence type="ECO:0000313" key="2">
    <source>
        <dbReference type="EMBL" id="KLV02502.1"/>
    </source>
</evidence>
<sequence length="117" mass="13605">MVGDNVIELMNHILFGCLIFSMLMAILFYFITVRRIEKQFLIEGITRPDWDGIGLRIPGYAIIILCDIQRLNDKNYPLLPVAETRRLATKIDRLLAFLFYFSAVLCVVILVVLFMYE</sequence>
<keyword evidence="3" id="KW-1185">Reference proteome</keyword>
<keyword evidence="1" id="KW-0812">Transmembrane</keyword>
<organism evidence="2 3">
    <name type="scientific">Photobacterium aphoticum</name>
    <dbReference type="NCBI Taxonomy" id="754436"/>
    <lineage>
        <taxon>Bacteria</taxon>
        <taxon>Pseudomonadati</taxon>
        <taxon>Pseudomonadota</taxon>
        <taxon>Gammaproteobacteria</taxon>
        <taxon>Vibrionales</taxon>
        <taxon>Vibrionaceae</taxon>
        <taxon>Photobacterium</taxon>
    </lineage>
</organism>
<name>A0A0J1JK76_9GAMM</name>
<proteinExistence type="predicted"/>